<comment type="caution">
    <text evidence="1">The sequence shown here is derived from an EMBL/GenBank/DDBJ whole genome shotgun (WGS) entry which is preliminary data.</text>
</comment>
<accession>A0A318EQG6</accession>
<sequence length="111" mass="13205">MSDYEKDLLSKIDSGDRLSERELKMLALEFDIERIEGGNRRWQREVRSICQLGERTFAVDWQEGLTECQENEFWEQPIEVVKIEREKTINVIEWIKKVEVDENGKSINSNK</sequence>
<protein>
    <submittedName>
        <fullName evidence="1">Uncharacterized protein</fullName>
    </submittedName>
</protein>
<evidence type="ECO:0000313" key="1">
    <source>
        <dbReference type="EMBL" id="PXV88392.1"/>
    </source>
</evidence>
<reference evidence="1 2" key="1">
    <citation type="submission" date="2018-05" db="EMBL/GenBank/DDBJ databases">
        <title>Genomic Encyclopedia of Type Strains, Phase IV (KMG-IV): sequencing the most valuable type-strain genomes for metagenomic binning, comparative biology and taxonomic classification.</title>
        <authorList>
            <person name="Goeker M."/>
        </authorList>
    </citation>
    <scope>NUCLEOTIDE SEQUENCE [LARGE SCALE GENOMIC DNA]</scope>
    <source>
        <strain evidence="1 2">DSM 28816</strain>
    </source>
</reference>
<organism evidence="1 2">
    <name type="scientific">Lachnotalea glycerini</name>
    <dbReference type="NCBI Taxonomy" id="1763509"/>
    <lineage>
        <taxon>Bacteria</taxon>
        <taxon>Bacillati</taxon>
        <taxon>Bacillota</taxon>
        <taxon>Clostridia</taxon>
        <taxon>Lachnospirales</taxon>
        <taxon>Lachnospiraceae</taxon>
        <taxon>Lachnotalea</taxon>
    </lineage>
</organism>
<dbReference type="RefSeq" id="WP_110291391.1">
    <property type="nucleotide sequence ID" value="NZ_QICS01000008.1"/>
</dbReference>
<name>A0A318EQG6_9FIRM</name>
<dbReference type="Proteomes" id="UP000247523">
    <property type="component" value="Unassembled WGS sequence"/>
</dbReference>
<dbReference type="EMBL" id="QICS01000008">
    <property type="protein sequence ID" value="PXV88392.1"/>
    <property type="molecule type" value="Genomic_DNA"/>
</dbReference>
<proteinExistence type="predicted"/>
<evidence type="ECO:0000313" key="2">
    <source>
        <dbReference type="Proteomes" id="UP000247523"/>
    </source>
</evidence>
<dbReference type="AlphaFoldDB" id="A0A318EQG6"/>
<gene>
    <name evidence="1" type="ORF">C8E03_108119</name>
</gene>